<keyword evidence="2" id="KW-0347">Helicase</keyword>
<dbReference type="EMBL" id="FMUH01000001">
    <property type="protein sequence ID" value="SCX39455.1"/>
    <property type="molecule type" value="Genomic_DNA"/>
</dbReference>
<keyword evidence="1" id="KW-0732">Signal</keyword>
<evidence type="ECO:0000313" key="2">
    <source>
        <dbReference type="EMBL" id="SCX39455.1"/>
    </source>
</evidence>
<dbReference type="GO" id="GO:0004386">
    <property type="term" value="F:helicase activity"/>
    <property type="evidence" value="ECO:0007669"/>
    <property type="project" value="UniProtKB-KW"/>
</dbReference>
<dbReference type="STRING" id="1960309.SAMN03159343_0675"/>
<keyword evidence="2" id="KW-0547">Nucleotide-binding</keyword>
<dbReference type="NCBIfam" id="TIGR03816">
    <property type="entry name" value="tadE_like_DECH"/>
    <property type="match status" value="1"/>
</dbReference>
<keyword evidence="2" id="KW-0378">Hydrolase</keyword>
<organism evidence="2 3">
    <name type="scientific">Klenkia marina</name>
    <dbReference type="NCBI Taxonomy" id="1960309"/>
    <lineage>
        <taxon>Bacteria</taxon>
        <taxon>Bacillati</taxon>
        <taxon>Actinomycetota</taxon>
        <taxon>Actinomycetes</taxon>
        <taxon>Geodermatophilales</taxon>
        <taxon>Geodermatophilaceae</taxon>
        <taxon>Klenkia</taxon>
    </lineage>
</organism>
<reference evidence="3" key="1">
    <citation type="submission" date="2016-10" db="EMBL/GenBank/DDBJ databases">
        <authorList>
            <person name="Varghese N."/>
            <person name="Submissions S."/>
        </authorList>
    </citation>
    <scope>NUCLEOTIDE SEQUENCE [LARGE SCALE GENOMIC DNA]</scope>
    <source>
        <strain evidence="3">DSM 45722</strain>
    </source>
</reference>
<accession>A0A1G4XEA5</accession>
<feature type="chain" id="PRO_5039156083" evidence="1">
    <location>
        <begin position="20"/>
        <end position="108"/>
    </location>
</feature>
<keyword evidence="2" id="KW-0067">ATP-binding</keyword>
<proteinExistence type="predicted"/>
<keyword evidence="3" id="KW-1185">Reference proteome</keyword>
<feature type="signal peptide" evidence="1">
    <location>
        <begin position="1"/>
        <end position="19"/>
    </location>
</feature>
<protein>
    <submittedName>
        <fullName evidence="2">Helicase/secretion neighborhood TadE-like protein</fullName>
    </submittedName>
</protein>
<name>A0A1G4XEA5_9ACTN</name>
<evidence type="ECO:0000256" key="1">
    <source>
        <dbReference type="SAM" id="SignalP"/>
    </source>
</evidence>
<sequence>MALAGLLALLGAASVLVGAAVVARHRAGAAADLAALAVAVRAVRGDPGACATGTAIAVANGAELVGCTVAPGSVVAVEVSVPVQLGPLGLLAATGRARAGPVPWGAAP</sequence>
<dbReference type="InterPro" id="IPR021202">
    <property type="entry name" value="Rv3654c-like"/>
</dbReference>
<gene>
    <name evidence="2" type="ORF">SAMN03159343_0675</name>
</gene>
<dbReference type="Proteomes" id="UP000198981">
    <property type="component" value="Unassembled WGS sequence"/>
</dbReference>
<evidence type="ECO:0000313" key="3">
    <source>
        <dbReference type="Proteomes" id="UP000198981"/>
    </source>
</evidence>
<dbReference type="AlphaFoldDB" id="A0A1G4XEA5"/>